<dbReference type="AlphaFoldDB" id="A0A7W4K5N2"/>
<dbReference type="Pfam" id="PF11821">
    <property type="entry name" value="ActD"/>
    <property type="match status" value="1"/>
</dbReference>
<feature type="transmembrane region" description="Helical" evidence="1">
    <location>
        <begin position="86"/>
        <end position="109"/>
    </location>
</feature>
<dbReference type="RefSeq" id="WP_182955205.1">
    <property type="nucleotide sequence ID" value="NZ_JABEQM010000003.1"/>
</dbReference>
<evidence type="ECO:0000313" key="3">
    <source>
        <dbReference type="Proteomes" id="UP000578030"/>
    </source>
</evidence>
<keyword evidence="1" id="KW-1133">Transmembrane helix</keyword>
<dbReference type="Proteomes" id="UP000578030">
    <property type="component" value="Unassembled WGS sequence"/>
</dbReference>
<dbReference type="InterPro" id="IPR021776">
    <property type="entry name" value="ActD"/>
</dbReference>
<proteinExistence type="predicted"/>
<evidence type="ECO:0000256" key="1">
    <source>
        <dbReference type="SAM" id="Phobius"/>
    </source>
</evidence>
<evidence type="ECO:0000313" key="2">
    <source>
        <dbReference type="EMBL" id="MBB2200863.1"/>
    </source>
</evidence>
<sequence>MIVVTFATEAGMMEAASDVRRSDPGAVETYMAMEPQDAAGGSILPAAMLCGGIAGGLGGFLMQAYATTISYPQNVGGRPDLSWPSYIPTTFELAVLGAVVTGIAGYLVLARMPRLYDPVDESAGMRAAMQGGYVLVVRPADGARARDVLSRHAPIGIEEVAE</sequence>
<keyword evidence="1" id="KW-0472">Membrane</keyword>
<keyword evidence="3" id="KW-1185">Reference proteome</keyword>
<organism evidence="2 3">
    <name type="scientific">Gluconacetobacter tumulisoli</name>
    <dbReference type="NCBI Taxonomy" id="1286189"/>
    <lineage>
        <taxon>Bacteria</taxon>
        <taxon>Pseudomonadati</taxon>
        <taxon>Pseudomonadota</taxon>
        <taxon>Alphaproteobacteria</taxon>
        <taxon>Acetobacterales</taxon>
        <taxon>Acetobacteraceae</taxon>
        <taxon>Gluconacetobacter</taxon>
    </lineage>
</organism>
<accession>A0A7W4K5N2</accession>
<name>A0A7W4K5N2_9PROT</name>
<protein>
    <submittedName>
        <fullName evidence="2">DUF3341 domain-containing protein</fullName>
    </submittedName>
</protein>
<dbReference type="PANTHER" id="PTHR40394:SF2">
    <property type="entry name" value="QUINOL:CYTOCHROME C OXIDOREDUCTASE MEMBRANE PROTEIN"/>
    <property type="match status" value="1"/>
</dbReference>
<dbReference type="PANTHER" id="PTHR40394">
    <property type="entry name" value="LIPOPROTEIN-RELATED"/>
    <property type="match status" value="1"/>
</dbReference>
<comment type="caution">
    <text evidence="2">The sequence shown here is derived from an EMBL/GenBank/DDBJ whole genome shotgun (WGS) entry which is preliminary data.</text>
</comment>
<keyword evidence="1" id="KW-0812">Transmembrane</keyword>
<dbReference type="EMBL" id="JABEQM010000003">
    <property type="protein sequence ID" value="MBB2200863.1"/>
    <property type="molecule type" value="Genomic_DNA"/>
</dbReference>
<feature type="transmembrane region" description="Helical" evidence="1">
    <location>
        <begin position="43"/>
        <end position="66"/>
    </location>
</feature>
<gene>
    <name evidence="2" type="ORF">HLH28_04605</name>
</gene>
<reference evidence="2 3" key="1">
    <citation type="submission" date="2020-04" db="EMBL/GenBank/DDBJ databases">
        <title>Description of novel Gluconacetobacter.</title>
        <authorList>
            <person name="Sombolestani A."/>
        </authorList>
    </citation>
    <scope>NUCLEOTIDE SEQUENCE [LARGE SCALE GENOMIC DNA]</scope>
    <source>
        <strain evidence="2 3">LMG 27802</strain>
    </source>
</reference>